<sequence length="56" mass="6854">MDNIQKHFTDEEEQLYSEAETSMMNYLSEKELKQIDEYEYKLLSKMADESLEDNYY</sequence>
<proteinExistence type="predicted"/>
<keyword evidence="2" id="KW-1185">Reference proteome</keyword>
<name>A0ABZ0Z663_9CAUD</name>
<dbReference type="Proteomes" id="UP001346559">
    <property type="component" value="Segment"/>
</dbReference>
<evidence type="ECO:0000313" key="2">
    <source>
        <dbReference type="Proteomes" id="UP001346559"/>
    </source>
</evidence>
<organism evidence="1 2">
    <name type="scientific">phage Lak_Megaphage_RVC_AP1_GC26</name>
    <dbReference type="NCBI Taxonomy" id="3109224"/>
    <lineage>
        <taxon>Viruses</taxon>
        <taxon>Duplodnaviria</taxon>
        <taxon>Heunggongvirae</taxon>
        <taxon>Uroviricota</taxon>
        <taxon>Caudoviricetes</taxon>
        <taxon>Caudoviricetes code 15 clade</taxon>
    </lineage>
</organism>
<protein>
    <submittedName>
        <fullName evidence="1">Uncharacterized protein</fullName>
    </submittedName>
</protein>
<evidence type="ECO:0000313" key="1">
    <source>
        <dbReference type="EMBL" id="WQJ54176.1"/>
    </source>
</evidence>
<accession>A0ABZ0Z663</accession>
<reference evidence="1 2" key="1">
    <citation type="submission" date="2023-11" db="EMBL/GenBank/DDBJ databases">
        <authorList>
            <person name="Cook R."/>
            <person name="Crisci M."/>
            <person name="Pye H."/>
            <person name="Adriaenssens E."/>
            <person name="Santini J."/>
        </authorList>
    </citation>
    <scope>NUCLEOTIDE SEQUENCE [LARGE SCALE GENOMIC DNA]</scope>
    <source>
        <strain evidence="1">Lak_Megaphage_RVC_AP1_GC26</strain>
    </source>
</reference>
<dbReference type="EMBL" id="OR769218">
    <property type="protein sequence ID" value="WQJ54176.1"/>
    <property type="molecule type" value="Genomic_DNA"/>
</dbReference>